<evidence type="ECO:0000313" key="2">
    <source>
        <dbReference type="EMBL" id="KAF9948461.1"/>
    </source>
</evidence>
<feature type="region of interest" description="Disordered" evidence="1">
    <location>
        <begin position="161"/>
        <end position="181"/>
    </location>
</feature>
<evidence type="ECO:0000313" key="3">
    <source>
        <dbReference type="Proteomes" id="UP000738359"/>
    </source>
</evidence>
<protein>
    <submittedName>
        <fullName evidence="2">Uncharacterized protein</fullName>
    </submittedName>
</protein>
<proteinExistence type="predicted"/>
<gene>
    <name evidence="2" type="ORF">BGZ70_002208</name>
</gene>
<evidence type="ECO:0000256" key="1">
    <source>
        <dbReference type="SAM" id="MobiDB-lite"/>
    </source>
</evidence>
<name>A0A9P6IUM7_MORAP</name>
<sequence>MAQKSCNYDWCAKGLLKKAADSLTRIERQHVQLYHKEASHTIVVNNALFNFSRNQDKDKYYICACGSQLVCSSSLRMHVQGSNTTVKRKACQKVIELAEDFGRGILKPEQDWAFTIGPIIPSEPDSRTVAGVIGQVTMTQESSEPEEPNEPVPMELEDSIDQEDPTNSLARPNIEQPGLIENRTDNDVDFLRILDRNEQALRMALEDISRMRQALQQRIIP</sequence>
<dbReference type="EMBL" id="JAAAHY010001526">
    <property type="protein sequence ID" value="KAF9948461.1"/>
    <property type="molecule type" value="Genomic_DNA"/>
</dbReference>
<dbReference type="AlphaFoldDB" id="A0A9P6IUM7"/>
<comment type="caution">
    <text evidence="2">The sequence shown here is derived from an EMBL/GenBank/DDBJ whole genome shotgun (WGS) entry which is preliminary data.</text>
</comment>
<dbReference type="OrthoDB" id="10397158at2759"/>
<organism evidence="2 3">
    <name type="scientific">Mortierella alpina</name>
    <name type="common">Oleaginous fungus</name>
    <name type="synonym">Mortierella renispora</name>
    <dbReference type="NCBI Taxonomy" id="64518"/>
    <lineage>
        <taxon>Eukaryota</taxon>
        <taxon>Fungi</taxon>
        <taxon>Fungi incertae sedis</taxon>
        <taxon>Mucoromycota</taxon>
        <taxon>Mortierellomycotina</taxon>
        <taxon>Mortierellomycetes</taxon>
        <taxon>Mortierellales</taxon>
        <taxon>Mortierellaceae</taxon>
        <taxon>Mortierella</taxon>
    </lineage>
</organism>
<reference evidence="2" key="1">
    <citation type="journal article" date="2020" name="Fungal Divers.">
        <title>Resolving the Mortierellaceae phylogeny through synthesis of multi-gene phylogenetics and phylogenomics.</title>
        <authorList>
            <person name="Vandepol N."/>
            <person name="Liber J."/>
            <person name="Desiro A."/>
            <person name="Na H."/>
            <person name="Kennedy M."/>
            <person name="Barry K."/>
            <person name="Grigoriev I.V."/>
            <person name="Miller A.N."/>
            <person name="O'Donnell K."/>
            <person name="Stajich J.E."/>
            <person name="Bonito G."/>
        </authorList>
    </citation>
    <scope>NUCLEOTIDE SEQUENCE</scope>
    <source>
        <strain evidence="2">CK1249</strain>
    </source>
</reference>
<dbReference type="Proteomes" id="UP000738359">
    <property type="component" value="Unassembled WGS sequence"/>
</dbReference>
<accession>A0A9P6IUM7</accession>
<keyword evidence="3" id="KW-1185">Reference proteome</keyword>